<dbReference type="AlphaFoldDB" id="A0A0J7Y8F8"/>
<keyword evidence="1" id="KW-1133">Transmembrane helix</keyword>
<keyword evidence="1" id="KW-0812">Transmembrane</keyword>
<keyword evidence="3" id="KW-1185">Reference proteome</keyword>
<reference evidence="2 3" key="1">
    <citation type="journal article" date="2015" name="G3 (Bethesda)">
        <title>Insights into Ongoing Evolution of the Hexachlorocyclohexane Catabolic Pathway from Comparative Genomics of Ten Sphingomonadaceae Strains.</title>
        <authorList>
            <person name="Pearce S.L."/>
            <person name="Oakeshott J.G."/>
            <person name="Pandey G."/>
        </authorList>
    </citation>
    <scope>NUCLEOTIDE SEQUENCE [LARGE SCALE GENOMIC DNA]</scope>
    <source>
        <strain evidence="2 3">LL02</strain>
    </source>
</reference>
<gene>
    <name evidence="2" type="ORF">V474_00720</name>
</gene>
<name>A0A0J7Y8F8_9SPHN</name>
<sequence>MPGQVLEYVALSLQVAKHELLLFTGFWFILGASDDFGVDLCWIWLRLTGRARAGRITHAEASVPLAGHAAVVIAAWREAAVIGHTISHALSVWRQDDFTLYLGCYCNDPETIAAAMAAAGGDPRVRLVINESPGPTTKADCLNRIYAALCRDEQRYARRYSSVILHDAEDMVHPAELAVIDAGLARADFVQLPVRPELQRASPWIGGHYADEFAEAHAKVMVVRDALGAAMPAAGVGCGFSREMVARIARLRGAAGRREGGPFAAECLTEDYELGLLVRREGGRSRFLRVRDEKGELVATRAYFPATLDASVRQKSRWIHGIAFQGWDRMGWSRGPTELWMALRDRRGPLTAIVLACAYVLLMIEAVQSLGTVAGIRVQFTGSPLLYGLLRLCLAGFLWRAAFRFAFTTREYGILEGLGAVMRIPVANVIAILAGRRALTSYVRSLQGQAVRWEKTEHAGHPALGLPSMGETARGLMR</sequence>
<comment type="caution">
    <text evidence="2">The sequence shown here is derived from an EMBL/GenBank/DDBJ whole genome shotgun (WGS) entry which is preliminary data.</text>
</comment>
<dbReference type="PATRIC" id="fig|1114963.3.peg.141"/>
<accession>A0A0J7Y8F8</accession>
<proteinExistence type="predicted"/>
<organism evidence="2 3">
    <name type="scientific">Novosphingobium barchaimii LL02</name>
    <dbReference type="NCBI Taxonomy" id="1114963"/>
    <lineage>
        <taxon>Bacteria</taxon>
        <taxon>Pseudomonadati</taxon>
        <taxon>Pseudomonadota</taxon>
        <taxon>Alphaproteobacteria</taxon>
        <taxon>Sphingomonadales</taxon>
        <taxon>Sphingomonadaceae</taxon>
        <taxon>Novosphingobium</taxon>
    </lineage>
</organism>
<evidence type="ECO:0000313" key="3">
    <source>
        <dbReference type="Proteomes" id="UP000052268"/>
    </source>
</evidence>
<dbReference type="SUPFAM" id="SSF53448">
    <property type="entry name" value="Nucleotide-diphospho-sugar transferases"/>
    <property type="match status" value="1"/>
</dbReference>
<feature type="transmembrane region" description="Helical" evidence="1">
    <location>
        <begin position="385"/>
        <end position="403"/>
    </location>
</feature>
<dbReference type="Gene3D" id="3.90.550.10">
    <property type="entry name" value="Spore Coat Polysaccharide Biosynthesis Protein SpsA, Chain A"/>
    <property type="match status" value="1"/>
</dbReference>
<keyword evidence="1" id="KW-0472">Membrane</keyword>
<dbReference type="NCBIfam" id="NF011307">
    <property type="entry name" value="PRK14716.1-5"/>
    <property type="match status" value="1"/>
</dbReference>
<evidence type="ECO:0000256" key="1">
    <source>
        <dbReference type="SAM" id="Phobius"/>
    </source>
</evidence>
<evidence type="ECO:0008006" key="4">
    <source>
        <dbReference type="Google" id="ProtNLM"/>
    </source>
</evidence>
<dbReference type="Pfam" id="PF13641">
    <property type="entry name" value="Glyco_tranf_2_3"/>
    <property type="match status" value="1"/>
</dbReference>
<evidence type="ECO:0000313" key="2">
    <source>
        <dbReference type="EMBL" id="KMS60239.1"/>
    </source>
</evidence>
<dbReference type="EMBL" id="JACU01000001">
    <property type="protein sequence ID" value="KMS60239.1"/>
    <property type="molecule type" value="Genomic_DNA"/>
</dbReference>
<dbReference type="RefSeq" id="WP_059149668.1">
    <property type="nucleotide sequence ID" value="NZ_KQ130452.1"/>
</dbReference>
<protein>
    <recommendedName>
        <fullName evidence="4">Bacteriophage N4 adsorption protein B</fullName>
    </recommendedName>
</protein>
<dbReference type="InterPro" id="IPR029044">
    <property type="entry name" value="Nucleotide-diphossugar_trans"/>
</dbReference>
<dbReference type="OrthoDB" id="5294733at2"/>
<dbReference type="Proteomes" id="UP000052268">
    <property type="component" value="Unassembled WGS sequence"/>
</dbReference>
<feature type="transmembrane region" description="Helical" evidence="1">
    <location>
        <begin position="350"/>
        <end position="373"/>
    </location>
</feature>